<feature type="region of interest" description="Disordered" evidence="1">
    <location>
        <begin position="75"/>
        <end position="97"/>
    </location>
</feature>
<reference evidence="2" key="1">
    <citation type="journal article" date="2012" name="Nat. Commun.">
        <title>The genome of Prunus mume.</title>
        <authorList>
            <person name="Zhang Q."/>
            <person name="Chen W."/>
            <person name="Sun L."/>
            <person name="Zhao F."/>
            <person name="Huang B."/>
            <person name="Yang W."/>
            <person name="Tao Y."/>
            <person name="Wang J."/>
            <person name="Yuan Z."/>
            <person name="Fan G."/>
            <person name="Xing Z."/>
            <person name="Han C."/>
            <person name="Pan H."/>
            <person name="Zhong X."/>
            <person name="Shi W."/>
            <person name="Liang X."/>
            <person name="Du D."/>
            <person name="Sun F."/>
            <person name="Xu Z."/>
            <person name="Hao R."/>
            <person name="Lv T."/>
            <person name="Lv Y."/>
            <person name="Zheng Z."/>
            <person name="Sun M."/>
            <person name="Luo L."/>
            <person name="Cai M."/>
            <person name="Gao Y."/>
            <person name="Wang J."/>
            <person name="Yin Y."/>
            <person name="Xu X."/>
            <person name="Cheng T."/>
            <person name="Wang J."/>
        </authorList>
    </citation>
    <scope>NUCLEOTIDE SEQUENCE [LARGE SCALE GENOMIC DNA]</scope>
</reference>
<feature type="region of interest" description="Disordered" evidence="1">
    <location>
        <begin position="1"/>
        <end position="21"/>
    </location>
</feature>
<sequence>MQQYRLDMRHTGPHRNDHRELPLSTCMRGTFSFSLHVETGLRENLNGLGRPPRASSDTRSSSILVSIKPPEASIQGGFATNPISRAGHADSTPGTKSHGLLALAMKKIAKFFKL</sequence>
<dbReference type="GeneID" id="103330452"/>
<organism evidence="2 3">
    <name type="scientific">Prunus mume</name>
    <name type="common">Japanese apricot</name>
    <name type="synonym">Armeniaca mume</name>
    <dbReference type="NCBI Taxonomy" id="102107"/>
    <lineage>
        <taxon>Eukaryota</taxon>
        <taxon>Viridiplantae</taxon>
        <taxon>Streptophyta</taxon>
        <taxon>Embryophyta</taxon>
        <taxon>Tracheophyta</taxon>
        <taxon>Spermatophyta</taxon>
        <taxon>Magnoliopsida</taxon>
        <taxon>eudicotyledons</taxon>
        <taxon>Gunneridae</taxon>
        <taxon>Pentapetalae</taxon>
        <taxon>rosids</taxon>
        <taxon>fabids</taxon>
        <taxon>Rosales</taxon>
        <taxon>Rosaceae</taxon>
        <taxon>Amygdaloideae</taxon>
        <taxon>Amygdaleae</taxon>
        <taxon>Prunus</taxon>
    </lineage>
</organism>
<evidence type="ECO:0000313" key="2">
    <source>
        <dbReference type="Proteomes" id="UP000694861"/>
    </source>
</evidence>
<evidence type="ECO:0000256" key="1">
    <source>
        <dbReference type="SAM" id="MobiDB-lite"/>
    </source>
</evidence>
<name>A0ABM0NXH2_PRUMU</name>
<dbReference type="RefSeq" id="XP_008231260.1">
    <property type="nucleotide sequence ID" value="XM_008233038.1"/>
</dbReference>
<evidence type="ECO:0000313" key="3">
    <source>
        <dbReference type="RefSeq" id="XP_008231260.1"/>
    </source>
</evidence>
<protein>
    <submittedName>
        <fullName evidence="3">Uncharacterized protein LOC103330452 isoform X1</fullName>
    </submittedName>
</protein>
<accession>A0ABM0NXH2</accession>
<dbReference type="Proteomes" id="UP000694861">
    <property type="component" value="Linkage group LG5"/>
</dbReference>
<gene>
    <name evidence="3" type="primary">LOC103330452</name>
</gene>
<proteinExistence type="predicted"/>
<reference evidence="3" key="2">
    <citation type="submission" date="2025-08" db="UniProtKB">
        <authorList>
            <consortium name="RefSeq"/>
        </authorList>
    </citation>
    <scope>IDENTIFICATION</scope>
</reference>
<keyword evidence="2" id="KW-1185">Reference proteome</keyword>
<feature type="region of interest" description="Disordered" evidence="1">
    <location>
        <begin position="43"/>
        <end position="63"/>
    </location>
</feature>